<feature type="region of interest" description="Disordered" evidence="1">
    <location>
        <begin position="1"/>
        <end position="71"/>
    </location>
</feature>
<dbReference type="Proteomes" id="UP000796761">
    <property type="component" value="Unassembled WGS sequence"/>
</dbReference>
<feature type="compositionally biased region" description="Polar residues" evidence="1">
    <location>
        <begin position="1"/>
        <end position="10"/>
    </location>
</feature>
<proteinExistence type="predicted"/>
<reference evidence="2" key="1">
    <citation type="submission" date="2019-04" db="EMBL/GenBank/DDBJ databases">
        <title>Genome assembly of Zosterops borbonicus 15179.</title>
        <authorList>
            <person name="Leroy T."/>
            <person name="Anselmetti Y."/>
            <person name="Tilak M.-K."/>
            <person name="Nabholz B."/>
        </authorList>
    </citation>
    <scope>NUCLEOTIDE SEQUENCE</scope>
    <source>
        <strain evidence="2">HGM_15179</strain>
        <tissue evidence="2">Muscle</tissue>
    </source>
</reference>
<organism evidence="2 3">
    <name type="scientific">Zosterops borbonicus</name>
    <dbReference type="NCBI Taxonomy" id="364589"/>
    <lineage>
        <taxon>Eukaryota</taxon>
        <taxon>Metazoa</taxon>
        <taxon>Chordata</taxon>
        <taxon>Craniata</taxon>
        <taxon>Vertebrata</taxon>
        <taxon>Euteleostomi</taxon>
        <taxon>Archelosauria</taxon>
        <taxon>Archosauria</taxon>
        <taxon>Dinosauria</taxon>
        <taxon>Saurischia</taxon>
        <taxon>Theropoda</taxon>
        <taxon>Coelurosauria</taxon>
        <taxon>Aves</taxon>
        <taxon>Neognathae</taxon>
        <taxon>Neoaves</taxon>
        <taxon>Telluraves</taxon>
        <taxon>Australaves</taxon>
        <taxon>Passeriformes</taxon>
        <taxon>Sylvioidea</taxon>
        <taxon>Zosteropidae</taxon>
        <taxon>Zosterops</taxon>
    </lineage>
</organism>
<comment type="caution">
    <text evidence="2">The sequence shown here is derived from an EMBL/GenBank/DDBJ whole genome shotgun (WGS) entry which is preliminary data.</text>
</comment>
<dbReference type="AlphaFoldDB" id="A0A8K1LSY4"/>
<evidence type="ECO:0000313" key="2">
    <source>
        <dbReference type="EMBL" id="TRZ24932.1"/>
    </source>
</evidence>
<keyword evidence="3" id="KW-1185">Reference proteome</keyword>
<dbReference type="EMBL" id="SWJQ01000036">
    <property type="protein sequence ID" value="TRZ24932.1"/>
    <property type="molecule type" value="Genomic_DNA"/>
</dbReference>
<protein>
    <submittedName>
        <fullName evidence="2">Uncharacterized protein</fullName>
    </submittedName>
</protein>
<name>A0A8K1LSY4_9PASS</name>
<accession>A0A8K1LSY4</accession>
<gene>
    <name evidence="2" type="ORF">HGM15179_002153</name>
</gene>
<evidence type="ECO:0000256" key="1">
    <source>
        <dbReference type="SAM" id="MobiDB-lite"/>
    </source>
</evidence>
<evidence type="ECO:0000313" key="3">
    <source>
        <dbReference type="Proteomes" id="UP000796761"/>
    </source>
</evidence>
<feature type="compositionally biased region" description="Basic residues" evidence="1">
    <location>
        <begin position="11"/>
        <end position="23"/>
    </location>
</feature>
<sequence length="71" mass="7791">MRHSGASQHSNFRKPKTGKRKSALRLGTIARERSVQTAYPDSGTEEVQHPPASAAPGKEEEDMEMVVVQNS</sequence>